<protein>
    <submittedName>
        <fullName evidence="2">Alpha/beta hydrolase</fullName>
    </submittedName>
</protein>
<dbReference type="Proteomes" id="UP000276980">
    <property type="component" value="Chromosome"/>
</dbReference>
<evidence type="ECO:0000313" key="2">
    <source>
        <dbReference type="EMBL" id="AZN64010.1"/>
    </source>
</evidence>
<evidence type="ECO:0000259" key="1">
    <source>
        <dbReference type="Pfam" id="PF12697"/>
    </source>
</evidence>
<dbReference type="InterPro" id="IPR050228">
    <property type="entry name" value="Carboxylesterase_BioH"/>
</dbReference>
<gene>
    <name evidence="2" type="ORF">CFH90_08205</name>
</gene>
<name>A0A3S9AK53_ACIJO</name>
<dbReference type="PANTHER" id="PTHR43194:SF2">
    <property type="entry name" value="PEROXISOMAL MEMBRANE PROTEIN LPX1"/>
    <property type="match status" value="1"/>
</dbReference>
<feature type="domain" description="AB hydrolase-1" evidence="1">
    <location>
        <begin position="95"/>
        <end position="321"/>
    </location>
</feature>
<dbReference type="SUPFAM" id="SSF53474">
    <property type="entry name" value="alpha/beta-Hydrolases"/>
    <property type="match status" value="1"/>
</dbReference>
<dbReference type="EMBL" id="CP022298">
    <property type="protein sequence ID" value="AZN64010.1"/>
    <property type="molecule type" value="Genomic_DNA"/>
</dbReference>
<dbReference type="InterPro" id="IPR000073">
    <property type="entry name" value="AB_hydrolase_1"/>
</dbReference>
<dbReference type="AlphaFoldDB" id="A0A3S9AK53"/>
<evidence type="ECO:0000313" key="3">
    <source>
        <dbReference type="Proteomes" id="UP000276980"/>
    </source>
</evidence>
<sequence>MHIQFCHAAMATLLGLTLTGCSSLPQQHDAQSPLMIASQGSFAVGGTVVRQAGTFDPIQQGAYNPAGPMSAGQSLHGEHAYVFYQHPVNSRKLPLVFWHGYGQSSKTWESTPDGREGFQNLFLRRDFSVYLIDQPYRAKAGKGIQAGKVSAAPDEQLWFGIFRLGVWPDFYKDVQFSKDPHALEQFFRQATPDTATVNANVHVNAVKSLFDRIGNGILVTHSASGNLGWKTAMRSKNIKAIVSYEPGGNFIFPDGETVAPMQLYGQQIAFETVPLSEFKALTKIPIIIFYGDNIPDAPSENPATEQWRVFLDAAQRWAAVVNRHGGDVKVVHLPEIGIKGNTHFPFSDLNNLEIADQLSKFLTEKNLDQR</sequence>
<dbReference type="RefSeq" id="WP_126036477.1">
    <property type="nucleotide sequence ID" value="NZ_CP022298.1"/>
</dbReference>
<dbReference type="GO" id="GO:0016787">
    <property type="term" value="F:hydrolase activity"/>
    <property type="evidence" value="ECO:0007669"/>
    <property type="project" value="UniProtKB-KW"/>
</dbReference>
<dbReference type="CDD" id="cd12810">
    <property type="entry name" value="Esterase_713_like-3"/>
    <property type="match status" value="1"/>
</dbReference>
<reference evidence="2 3" key="1">
    <citation type="submission" date="2017-06" db="EMBL/GenBank/DDBJ databases">
        <title>Complete Genome Sequence of the Carbazole-Degrading Bacterium Acinetobacter johnsonii IC001.</title>
        <authorList>
            <person name="Vejarano F."/>
            <person name="Suzuki-Minakuchi C."/>
            <person name="Ohtsubo Y."/>
            <person name="Tsuda M."/>
            <person name="Okada K."/>
            <person name="Nojiri H."/>
        </authorList>
    </citation>
    <scope>NUCLEOTIDE SEQUENCE [LARGE SCALE GENOMIC DNA]</scope>
    <source>
        <strain evidence="2 3">IC001</strain>
    </source>
</reference>
<dbReference type="PANTHER" id="PTHR43194">
    <property type="entry name" value="HYDROLASE ALPHA/BETA FOLD FAMILY"/>
    <property type="match status" value="1"/>
</dbReference>
<dbReference type="InterPro" id="IPR029058">
    <property type="entry name" value="AB_hydrolase_fold"/>
</dbReference>
<dbReference type="Pfam" id="PF12697">
    <property type="entry name" value="Abhydrolase_6"/>
    <property type="match status" value="1"/>
</dbReference>
<organism evidence="2 3">
    <name type="scientific">Acinetobacter johnsonii</name>
    <dbReference type="NCBI Taxonomy" id="40214"/>
    <lineage>
        <taxon>Bacteria</taxon>
        <taxon>Pseudomonadati</taxon>
        <taxon>Pseudomonadota</taxon>
        <taxon>Gammaproteobacteria</taxon>
        <taxon>Moraxellales</taxon>
        <taxon>Moraxellaceae</taxon>
        <taxon>Acinetobacter</taxon>
    </lineage>
</organism>
<keyword evidence="2" id="KW-0378">Hydrolase</keyword>
<dbReference type="Gene3D" id="3.40.50.1820">
    <property type="entry name" value="alpha/beta hydrolase"/>
    <property type="match status" value="1"/>
</dbReference>
<accession>A0A3S9AK53</accession>
<proteinExistence type="predicted"/>